<protein>
    <submittedName>
        <fullName evidence="2">Uncharacterized protein</fullName>
    </submittedName>
</protein>
<name>A0A6I6MQN7_9CAUL</name>
<keyword evidence="1" id="KW-0812">Transmembrane</keyword>
<feature type="transmembrane region" description="Helical" evidence="1">
    <location>
        <begin position="45"/>
        <end position="64"/>
    </location>
</feature>
<proteinExistence type="predicted"/>
<feature type="transmembrane region" description="Helical" evidence="1">
    <location>
        <begin position="76"/>
        <end position="98"/>
    </location>
</feature>
<gene>
    <name evidence="2" type="ORF">DSM104635_03331</name>
</gene>
<keyword evidence="1" id="KW-0472">Membrane</keyword>
<organism evidence="2 3">
    <name type="scientific">Terricaulis silvestris</name>
    <dbReference type="NCBI Taxonomy" id="2686094"/>
    <lineage>
        <taxon>Bacteria</taxon>
        <taxon>Pseudomonadati</taxon>
        <taxon>Pseudomonadota</taxon>
        <taxon>Alphaproteobacteria</taxon>
        <taxon>Caulobacterales</taxon>
        <taxon>Caulobacteraceae</taxon>
        <taxon>Terricaulis</taxon>
    </lineage>
</organism>
<dbReference type="KEGG" id="tsv:DSM104635_03331"/>
<dbReference type="EMBL" id="CP047045">
    <property type="protein sequence ID" value="QGZ96471.1"/>
    <property type="molecule type" value="Genomic_DNA"/>
</dbReference>
<keyword evidence="3" id="KW-1185">Reference proteome</keyword>
<reference evidence="3" key="1">
    <citation type="submission" date="2019-12" db="EMBL/GenBank/DDBJ databases">
        <title>Complete genome of Terracaulis silvestris 0127_4.</title>
        <authorList>
            <person name="Vieira S."/>
            <person name="Riedel T."/>
            <person name="Sproer C."/>
            <person name="Pascual J."/>
            <person name="Boedeker C."/>
            <person name="Overmann J."/>
        </authorList>
    </citation>
    <scope>NUCLEOTIDE SEQUENCE [LARGE SCALE GENOMIC DNA]</scope>
    <source>
        <strain evidence="3">0127_4</strain>
    </source>
</reference>
<dbReference type="RefSeq" id="WP_158767255.1">
    <property type="nucleotide sequence ID" value="NZ_CP047045.1"/>
</dbReference>
<accession>A0A6I6MQN7</accession>
<evidence type="ECO:0000256" key="1">
    <source>
        <dbReference type="SAM" id="Phobius"/>
    </source>
</evidence>
<keyword evidence="1" id="KW-1133">Transmembrane helix</keyword>
<feature type="transmembrane region" description="Helical" evidence="1">
    <location>
        <begin position="12"/>
        <end position="33"/>
    </location>
</feature>
<sequence length="99" mass="10465">MAASSHNGGGGRFFLTTAWVAATALILLAPLVAMRMNVEGVNWTVTDFAFMGGLLVGAGLLYELATWKVTTLRTRLLIAAAIGAVVMMIWVEAAVGIFH</sequence>
<evidence type="ECO:0000313" key="3">
    <source>
        <dbReference type="Proteomes" id="UP000431269"/>
    </source>
</evidence>
<evidence type="ECO:0000313" key="2">
    <source>
        <dbReference type="EMBL" id="QGZ96471.1"/>
    </source>
</evidence>
<dbReference type="AlphaFoldDB" id="A0A6I6MQN7"/>
<dbReference type="Proteomes" id="UP000431269">
    <property type="component" value="Chromosome"/>
</dbReference>